<gene>
    <name evidence="1" type="ORF">Dia5BBH33_03590</name>
</gene>
<dbReference type="RefSeq" id="WP_143332246.1">
    <property type="nucleotide sequence ID" value="NZ_AP019697.1"/>
</dbReference>
<evidence type="ECO:0008006" key="3">
    <source>
        <dbReference type="Google" id="ProtNLM"/>
    </source>
</evidence>
<sequence length="97" mass="11056">MVCRTFSRNEVAELLGVSVGTVINMEQEGTLKRLKGVPGVKFNRRDVYAVLNEKEDDLVQMKRLIDTQQKTIIRLRLIIQGMAESCRSAVVKAEEYK</sequence>
<dbReference type="InterPro" id="IPR009061">
    <property type="entry name" value="DNA-bd_dom_put_sf"/>
</dbReference>
<dbReference type="Proteomes" id="UP000320585">
    <property type="component" value="Chromosome"/>
</dbReference>
<dbReference type="EMBL" id="AP019697">
    <property type="protein sequence ID" value="BBK24424.1"/>
    <property type="molecule type" value="Genomic_DNA"/>
</dbReference>
<evidence type="ECO:0000313" key="2">
    <source>
        <dbReference type="Proteomes" id="UP000320585"/>
    </source>
</evidence>
<dbReference type="SUPFAM" id="SSF46955">
    <property type="entry name" value="Putative DNA-binding domain"/>
    <property type="match status" value="1"/>
</dbReference>
<proteinExistence type="predicted"/>
<reference evidence="2" key="1">
    <citation type="submission" date="2019-05" db="EMBL/GenBank/DDBJ databases">
        <title>Complete genome sequencing of Dialister sp. strain 5BBH33.</title>
        <authorList>
            <person name="Sakamoto M."/>
            <person name="Murakami T."/>
            <person name="Mori H."/>
        </authorList>
    </citation>
    <scope>NUCLEOTIDE SEQUENCE [LARGE SCALE GENOMIC DNA]</scope>
    <source>
        <strain evidence="2">5BBH33</strain>
    </source>
</reference>
<dbReference type="GeneID" id="92715583"/>
<dbReference type="AlphaFoldDB" id="A0A8D4UTJ1"/>
<keyword evidence="2" id="KW-1185">Reference proteome</keyword>
<organism evidence="1 2">
    <name type="scientific">Dialister hominis</name>
    <dbReference type="NCBI Taxonomy" id="2582419"/>
    <lineage>
        <taxon>Bacteria</taxon>
        <taxon>Bacillati</taxon>
        <taxon>Bacillota</taxon>
        <taxon>Negativicutes</taxon>
        <taxon>Veillonellales</taxon>
        <taxon>Veillonellaceae</taxon>
        <taxon>Dialister</taxon>
    </lineage>
</organism>
<dbReference type="KEGG" id="dho:Dia5BBH33_03590"/>
<name>A0A8D4UTJ1_9FIRM</name>
<protein>
    <recommendedName>
        <fullName evidence="3">Helix-turn-helix domain-containing protein</fullName>
    </recommendedName>
</protein>
<evidence type="ECO:0000313" key="1">
    <source>
        <dbReference type="EMBL" id="BBK24424.1"/>
    </source>
</evidence>
<accession>A0A8D4UTJ1</accession>